<dbReference type="SUPFAM" id="SSF56672">
    <property type="entry name" value="DNA/RNA polymerases"/>
    <property type="match status" value="1"/>
</dbReference>
<dbReference type="Pfam" id="PF17917">
    <property type="entry name" value="RT_RNaseH"/>
    <property type="match status" value="1"/>
</dbReference>
<dbReference type="RefSeq" id="XP_064076265.1">
    <property type="nucleotide sequence ID" value="XM_064220195.1"/>
</dbReference>
<name>A0ABM4AY96_VANTA</name>
<evidence type="ECO:0000313" key="9">
    <source>
        <dbReference type="RefSeq" id="XP_064076265.1"/>
    </source>
</evidence>
<evidence type="ECO:0000313" key="8">
    <source>
        <dbReference type="Proteomes" id="UP001652626"/>
    </source>
</evidence>
<keyword evidence="1" id="KW-0808">Transferase</keyword>
<keyword evidence="6" id="KW-0695">RNA-directed DNA polymerase</keyword>
<keyword evidence="5" id="KW-0378">Hydrolase</keyword>
<organism evidence="8 9">
    <name type="scientific">Vanessa tameamea</name>
    <name type="common">Kamehameha butterfly</name>
    <dbReference type="NCBI Taxonomy" id="334116"/>
    <lineage>
        <taxon>Eukaryota</taxon>
        <taxon>Metazoa</taxon>
        <taxon>Ecdysozoa</taxon>
        <taxon>Arthropoda</taxon>
        <taxon>Hexapoda</taxon>
        <taxon>Insecta</taxon>
        <taxon>Pterygota</taxon>
        <taxon>Neoptera</taxon>
        <taxon>Endopterygota</taxon>
        <taxon>Lepidoptera</taxon>
        <taxon>Glossata</taxon>
        <taxon>Ditrysia</taxon>
        <taxon>Papilionoidea</taxon>
        <taxon>Nymphalidae</taxon>
        <taxon>Nymphalinae</taxon>
        <taxon>Vanessa</taxon>
    </lineage>
</organism>
<evidence type="ECO:0000256" key="1">
    <source>
        <dbReference type="ARBA" id="ARBA00022679"/>
    </source>
</evidence>
<evidence type="ECO:0000259" key="7">
    <source>
        <dbReference type="PROSITE" id="PS50878"/>
    </source>
</evidence>
<dbReference type="InterPro" id="IPR043502">
    <property type="entry name" value="DNA/RNA_pol_sf"/>
</dbReference>
<dbReference type="Gene3D" id="3.30.420.10">
    <property type="entry name" value="Ribonuclease H-like superfamily/Ribonuclease H"/>
    <property type="match status" value="1"/>
</dbReference>
<dbReference type="InterPro" id="IPR000477">
    <property type="entry name" value="RT_dom"/>
</dbReference>
<gene>
    <name evidence="9" type="primary">LOC135194585</name>
</gene>
<feature type="domain" description="Reverse transcriptase" evidence="7">
    <location>
        <begin position="1"/>
        <end position="88"/>
    </location>
</feature>
<dbReference type="PANTHER" id="PTHR33050">
    <property type="entry name" value="REVERSE TRANSCRIPTASE DOMAIN-CONTAINING PROTEIN"/>
    <property type="match status" value="1"/>
</dbReference>
<reference evidence="9" key="1">
    <citation type="submission" date="2025-08" db="UniProtKB">
        <authorList>
            <consortium name="RefSeq"/>
        </authorList>
    </citation>
    <scope>IDENTIFICATION</scope>
    <source>
        <tissue evidence="9">Whole body</tissue>
    </source>
</reference>
<accession>A0ABM4AY96</accession>
<evidence type="ECO:0000256" key="2">
    <source>
        <dbReference type="ARBA" id="ARBA00022695"/>
    </source>
</evidence>
<dbReference type="Gene3D" id="3.30.70.270">
    <property type="match status" value="1"/>
</dbReference>
<evidence type="ECO:0000256" key="3">
    <source>
        <dbReference type="ARBA" id="ARBA00022722"/>
    </source>
</evidence>
<dbReference type="InterPro" id="IPR036397">
    <property type="entry name" value="RNaseH_sf"/>
</dbReference>
<keyword evidence="8" id="KW-1185">Reference proteome</keyword>
<evidence type="ECO:0000256" key="4">
    <source>
        <dbReference type="ARBA" id="ARBA00022759"/>
    </source>
</evidence>
<proteinExistence type="predicted"/>
<keyword evidence="3" id="KW-0540">Nuclease</keyword>
<dbReference type="Proteomes" id="UP001652626">
    <property type="component" value="Chromosome W"/>
</dbReference>
<protein>
    <submittedName>
        <fullName evidence="9">Uncharacterized protein LOC135194585</fullName>
    </submittedName>
</protein>
<dbReference type="InterPro" id="IPR043128">
    <property type="entry name" value="Rev_trsase/Diguanyl_cyclase"/>
</dbReference>
<sequence length="460" mass="52984">MTCLPFGLASAPHLFSSVTCWVAETLRAKGCRVLVYLDDYLIVNQNRSKLCLQASEAVRHLEDLGWILNYKKSILTPTQDLEYLGIRWQTLENRMSLPEKRISSLKATINQSLLKRQITLRELQSVLGQFNFANFVIPRGRLHCRQAQILLRHFNKKQPRQRKSIPHVVYQEMRWWLGATHRSSIIHKKPVTHFLTTDASDLGWGAHLNGHIMWGTWSPQQQRWHSNKKELYAVMAAIRANTVVLRKSHVLIQSDNRTLIAYIRKEGGTRSLTLLGLTYELLTLTDQFKITLSAHYLPGRYNTIADRLSRKKEVAEWHLLPQATGQVFRKWGRPEIDLFASRRSAVVTNYVSIDCRDQSASYIDAFSRTWQHKLAWVFPPPSLLPRVLAHLNHATGTYLVVAPDWPQAFWLQDLKSRALDHPHEIQNLSKTLIDMTTLQTPPQVHLLTLKVWKTGGGVPK</sequence>
<dbReference type="GeneID" id="135194585"/>
<dbReference type="InterPro" id="IPR041373">
    <property type="entry name" value="RT_RNaseH"/>
</dbReference>
<dbReference type="Pfam" id="PF00078">
    <property type="entry name" value="RVT_1"/>
    <property type="match status" value="1"/>
</dbReference>
<dbReference type="PANTHER" id="PTHR33050:SF7">
    <property type="entry name" value="RIBONUCLEASE H"/>
    <property type="match status" value="1"/>
</dbReference>
<keyword evidence="4" id="KW-0255">Endonuclease</keyword>
<evidence type="ECO:0000256" key="5">
    <source>
        <dbReference type="ARBA" id="ARBA00022801"/>
    </source>
</evidence>
<dbReference type="PROSITE" id="PS50878">
    <property type="entry name" value="RT_POL"/>
    <property type="match status" value="1"/>
</dbReference>
<dbReference type="CDD" id="cd09275">
    <property type="entry name" value="RNase_HI_RT_DIRS1"/>
    <property type="match status" value="1"/>
</dbReference>
<dbReference type="InterPro" id="IPR052055">
    <property type="entry name" value="Hepadnavirus_pol/RT"/>
</dbReference>
<evidence type="ECO:0000256" key="6">
    <source>
        <dbReference type="ARBA" id="ARBA00022918"/>
    </source>
</evidence>
<keyword evidence="2" id="KW-0548">Nucleotidyltransferase</keyword>